<dbReference type="InterPro" id="IPR006127">
    <property type="entry name" value="ZnuA-like"/>
</dbReference>
<keyword evidence="2 5" id="KW-0813">Transport</keyword>
<keyword evidence="4" id="KW-0732">Signal</keyword>
<keyword evidence="7" id="KW-1185">Reference proteome</keyword>
<name>A0ABT0I2Q1_9LACO</name>
<accession>A0ABT0I2Q1</accession>
<evidence type="ECO:0000256" key="3">
    <source>
        <dbReference type="ARBA" id="ARBA00022723"/>
    </source>
</evidence>
<sequence>MKKSFSKVVYLIGTILTFTLLLSACGSNNKESSKSNKINVVTSVNFYSEAAKAVLGDKGNVTSIINSPSSDPHDFQPTPKDSKTVAKADFVIYNGAHYDSWMQSLLNNNSSAKVTNVSNDLMGKDDHDNAHIWYDYRTMPKLVNSLAKQFSKKDAKNAKFYENNAKKYIESLKPIEKTVKQIKQQHKHNNKVDVTEPVFNYMLNDMGYTINDAGFSKAVEHEIDPTPQNIRDLQDDIKHKKISFLVVNSQTSDTTVQNMIKLANENKLPIVKVSETMPKNTNYKDWIMSSLNQVKNLNK</sequence>
<dbReference type="EMBL" id="JAJIAO010000005">
    <property type="protein sequence ID" value="MCK8624979.1"/>
    <property type="molecule type" value="Genomic_DNA"/>
</dbReference>
<dbReference type="Pfam" id="PF01297">
    <property type="entry name" value="ZnuA"/>
    <property type="match status" value="1"/>
</dbReference>
<protein>
    <submittedName>
        <fullName evidence="6">Zinc ABC transporter substrate-binding protein</fullName>
    </submittedName>
</protein>
<dbReference type="RefSeq" id="WP_248601818.1">
    <property type="nucleotide sequence ID" value="NZ_JAJIAO010000005.1"/>
</dbReference>
<reference evidence="6 7" key="1">
    <citation type="submission" date="2021-11" db="EMBL/GenBank/DDBJ databases">
        <title>Comparative genomics of bee honey and flower isolates.</title>
        <authorList>
            <person name="Bechtner J.D."/>
            <person name="Gallus M.K."/>
            <person name="Ehrmann M."/>
        </authorList>
    </citation>
    <scope>NUCLEOTIDE SEQUENCE [LARGE SCALE GENOMIC DNA]</scope>
    <source>
        <strain evidence="6 7">M161</strain>
    </source>
</reference>
<organism evidence="6 7">
    <name type="scientific">Apilactobacillus xinyiensis</name>
    <dbReference type="NCBI Taxonomy" id="2841032"/>
    <lineage>
        <taxon>Bacteria</taxon>
        <taxon>Bacillati</taxon>
        <taxon>Bacillota</taxon>
        <taxon>Bacilli</taxon>
        <taxon>Lactobacillales</taxon>
        <taxon>Lactobacillaceae</taxon>
        <taxon>Apilactobacillus</taxon>
    </lineage>
</organism>
<keyword evidence="3" id="KW-0479">Metal-binding</keyword>
<evidence type="ECO:0000256" key="1">
    <source>
        <dbReference type="ARBA" id="ARBA00004196"/>
    </source>
</evidence>
<comment type="subcellular location">
    <subcellularLocation>
        <location evidence="1">Cell envelope</location>
    </subcellularLocation>
</comment>
<dbReference type="PROSITE" id="PS51257">
    <property type="entry name" value="PROKAR_LIPOPROTEIN"/>
    <property type="match status" value="1"/>
</dbReference>
<dbReference type="PRINTS" id="PR00690">
    <property type="entry name" value="ADHESNFAMILY"/>
</dbReference>
<dbReference type="Proteomes" id="UP001522905">
    <property type="component" value="Unassembled WGS sequence"/>
</dbReference>
<dbReference type="InterPro" id="IPR050492">
    <property type="entry name" value="Bact_metal-bind_prot9"/>
</dbReference>
<evidence type="ECO:0000256" key="2">
    <source>
        <dbReference type="ARBA" id="ARBA00022448"/>
    </source>
</evidence>
<comment type="caution">
    <text evidence="6">The sequence shown here is derived from an EMBL/GenBank/DDBJ whole genome shotgun (WGS) entry which is preliminary data.</text>
</comment>
<gene>
    <name evidence="6" type="ORF">LNP07_05545</name>
</gene>
<dbReference type="SUPFAM" id="SSF53807">
    <property type="entry name" value="Helical backbone' metal receptor"/>
    <property type="match status" value="1"/>
</dbReference>
<dbReference type="InterPro" id="IPR006128">
    <property type="entry name" value="Lipoprotein_PsaA-like"/>
</dbReference>
<dbReference type="PRINTS" id="PR00691">
    <property type="entry name" value="ADHESINB"/>
</dbReference>
<dbReference type="Gene3D" id="3.40.50.1980">
    <property type="entry name" value="Nitrogenase molybdenum iron protein domain"/>
    <property type="match status" value="2"/>
</dbReference>
<dbReference type="InterPro" id="IPR006129">
    <property type="entry name" value="AdhesinB"/>
</dbReference>
<proteinExistence type="inferred from homology"/>
<evidence type="ECO:0000313" key="6">
    <source>
        <dbReference type="EMBL" id="MCK8624979.1"/>
    </source>
</evidence>
<evidence type="ECO:0000256" key="5">
    <source>
        <dbReference type="RuleBase" id="RU003512"/>
    </source>
</evidence>
<dbReference type="PANTHER" id="PTHR42953:SF1">
    <property type="entry name" value="METAL-BINDING PROTEIN HI_0362-RELATED"/>
    <property type="match status" value="1"/>
</dbReference>
<dbReference type="PANTHER" id="PTHR42953">
    <property type="entry name" value="HIGH-AFFINITY ZINC UPTAKE SYSTEM PROTEIN ZNUA-RELATED"/>
    <property type="match status" value="1"/>
</dbReference>
<evidence type="ECO:0000256" key="4">
    <source>
        <dbReference type="ARBA" id="ARBA00022729"/>
    </source>
</evidence>
<evidence type="ECO:0000313" key="7">
    <source>
        <dbReference type="Proteomes" id="UP001522905"/>
    </source>
</evidence>
<comment type="similarity">
    <text evidence="5">Belongs to the bacterial solute-binding protein 9 family.</text>
</comment>